<dbReference type="OrthoDB" id="2428500at2759"/>
<sequence>MKTSANEKRHILLDNVRIHHAVKALKDLGLPSIKELAEQKNIVLIYLPPYTPELNPTENCNSVIKSFYRKHRPRTEEELRKVIEEGIAELKKHDLRNYFK</sequence>
<protein>
    <submittedName>
        <fullName evidence="2">1157_t:CDS:1</fullName>
    </submittedName>
</protein>
<dbReference type="InterPro" id="IPR036397">
    <property type="entry name" value="RNaseH_sf"/>
</dbReference>
<dbReference type="Proteomes" id="UP000789739">
    <property type="component" value="Unassembled WGS sequence"/>
</dbReference>
<evidence type="ECO:0000313" key="2">
    <source>
        <dbReference type="EMBL" id="CAG8660556.1"/>
    </source>
</evidence>
<gene>
    <name evidence="2" type="ORF">PBRASI_LOCUS10759</name>
</gene>
<dbReference type="AlphaFoldDB" id="A0A9N9E2W3"/>
<proteinExistence type="predicted"/>
<dbReference type="EMBL" id="CAJVPI010003631">
    <property type="protein sequence ID" value="CAG8660556.1"/>
    <property type="molecule type" value="Genomic_DNA"/>
</dbReference>
<keyword evidence="3" id="KW-1185">Reference proteome</keyword>
<accession>A0A9N9E2W3</accession>
<dbReference type="Gene3D" id="3.30.420.10">
    <property type="entry name" value="Ribonuclease H-like superfamily/Ribonuclease H"/>
    <property type="match status" value="1"/>
</dbReference>
<evidence type="ECO:0000313" key="3">
    <source>
        <dbReference type="Proteomes" id="UP000789739"/>
    </source>
</evidence>
<dbReference type="GO" id="GO:0003676">
    <property type="term" value="F:nucleic acid binding"/>
    <property type="evidence" value="ECO:0007669"/>
    <property type="project" value="InterPro"/>
</dbReference>
<evidence type="ECO:0000259" key="1">
    <source>
        <dbReference type="Pfam" id="PF13358"/>
    </source>
</evidence>
<dbReference type="InterPro" id="IPR038717">
    <property type="entry name" value="Tc1-like_DDE_dom"/>
</dbReference>
<feature type="domain" description="Tc1-like transposase DDE" evidence="1">
    <location>
        <begin position="4"/>
        <end position="80"/>
    </location>
</feature>
<feature type="non-terminal residue" evidence="2">
    <location>
        <position position="100"/>
    </location>
</feature>
<comment type="caution">
    <text evidence="2">The sequence shown here is derived from an EMBL/GenBank/DDBJ whole genome shotgun (WGS) entry which is preliminary data.</text>
</comment>
<name>A0A9N9E2W3_9GLOM</name>
<dbReference type="Pfam" id="PF13358">
    <property type="entry name" value="DDE_3"/>
    <property type="match status" value="1"/>
</dbReference>
<organism evidence="2 3">
    <name type="scientific">Paraglomus brasilianum</name>
    <dbReference type="NCBI Taxonomy" id="144538"/>
    <lineage>
        <taxon>Eukaryota</taxon>
        <taxon>Fungi</taxon>
        <taxon>Fungi incertae sedis</taxon>
        <taxon>Mucoromycota</taxon>
        <taxon>Glomeromycotina</taxon>
        <taxon>Glomeromycetes</taxon>
        <taxon>Paraglomerales</taxon>
        <taxon>Paraglomeraceae</taxon>
        <taxon>Paraglomus</taxon>
    </lineage>
</organism>
<reference evidence="2" key="1">
    <citation type="submission" date="2021-06" db="EMBL/GenBank/DDBJ databases">
        <authorList>
            <person name="Kallberg Y."/>
            <person name="Tangrot J."/>
            <person name="Rosling A."/>
        </authorList>
    </citation>
    <scope>NUCLEOTIDE SEQUENCE</scope>
    <source>
        <strain evidence="2">BR232B</strain>
    </source>
</reference>